<evidence type="ECO:0000259" key="3">
    <source>
        <dbReference type="Pfam" id="PF11875"/>
    </source>
</evidence>
<reference evidence="4 5" key="1">
    <citation type="submission" date="2016-04" db="EMBL/GenBank/DDBJ databases">
        <title>Evolutionary innovation and constraint leading to complex multicellularity in the Ascomycota.</title>
        <authorList>
            <person name="Cisse O."/>
            <person name="Nguyen A."/>
            <person name="Hewitt D.A."/>
            <person name="Jedd G."/>
            <person name="Stajich J.E."/>
        </authorList>
    </citation>
    <scope>NUCLEOTIDE SEQUENCE [LARGE SCALE GENOMIC DNA]</scope>
    <source>
        <strain evidence="4 5">DAH-3</strain>
    </source>
</reference>
<gene>
    <name evidence="4" type="ORF">NEOLI_002806</name>
</gene>
<name>A0A1U7LHG2_NEOID</name>
<comment type="caution">
    <text evidence="4">The sequence shown here is derived from an EMBL/GenBank/DDBJ whole genome shotgun (WGS) entry which is preliminary data.</text>
</comment>
<feature type="transmembrane region" description="Helical" evidence="2">
    <location>
        <begin position="86"/>
        <end position="106"/>
    </location>
</feature>
<feature type="domain" description="DnaJ-like protein C11 C-terminal" evidence="3">
    <location>
        <begin position="122"/>
        <end position="196"/>
    </location>
</feature>
<dbReference type="OrthoDB" id="666364at2759"/>
<keyword evidence="2" id="KW-1133">Transmembrane helix</keyword>
<keyword evidence="1" id="KW-0143">Chaperone</keyword>
<proteinExistence type="predicted"/>
<evidence type="ECO:0000313" key="4">
    <source>
        <dbReference type="EMBL" id="OLL22095.1"/>
    </source>
</evidence>
<dbReference type="AlphaFoldDB" id="A0A1U7LHG2"/>
<keyword evidence="2" id="KW-0472">Membrane</keyword>
<dbReference type="GO" id="GO:0042407">
    <property type="term" value="P:cristae formation"/>
    <property type="evidence" value="ECO:0007669"/>
    <property type="project" value="TreeGrafter"/>
</dbReference>
<dbReference type="PANTHER" id="PTHR44157:SF1">
    <property type="entry name" value="DNAJ HOMOLOG SUBFAMILY C MEMBER 11"/>
    <property type="match status" value="1"/>
</dbReference>
<sequence>MNQHLLLSPVYHARLGNGYSLSTGFSTYLGNLIEFNDVFFAVEKDISEGVKIGCRVSSARWRITWDYHGQKIFIPVILGEQMNSDIAFYGIIIPALTFLGVELTYLQSRRERLKREKILNERKLWTEKLNEKREQALEIQSLLRAQTIRKQSREKDKGGLFIQSAEYGSAKEMIDVTLPIAAMVNESQLVLPANAPKV</sequence>
<dbReference type="InterPro" id="IPR024586">
    <property type="entry name" value="DnaJ-like_C11_C"/>
</dbReference>
<dbReference type="InterPro" id="IPR052243">
    <property type="entry name" value="Mito_inner_membrane_organizer"/>
</dbReference>
<keyword evidence="2" id="KW-0812">Transmembrane</keyword>
<organism evidence="4 5">
    <name type="scientific">Neolecta irregularis (strain DAH-3)</name>
    <dbReference type="NCBI Taxonomy" id="1198029"/>
    <lineage>
        <taxon>Eukaryota</taxon>
        <taxon>Fungi</taxon>
        <taxon>Dikarya</taxon>
        <taxon>Ascomycota</taxon>
        <taxon>Taphrinomycotina</taxon>
        <taxon>Neolectales</taxon>
        <taxon>Neolectaceae</taxon>
        <taxon>Neolecta</taxon>
    </lineage>
</organism>
<dbReference type="EMBL" id="LXFE01003903">
    <property type="protein sequence ID" value="OLL22095.1"/>
    <property type="molecule type" value="Genomic_DNA"/>
</dbReference>
<evidence type="ECO:0000256" key="2">
    <source>
        <dbReference type="SAM" id="Phobius"/>
    </source>
</evidence>
<keyword evidence="5" id="KW-1185">Reference proteome</keyword>
<evidence type="ECO:0000313" key="5">
    <source>
        <dbReference type="Proteomes" id="UP000186594"/>
    </source>
</evidence>
<dbReference type="GO" id="GO:0005739">
    <property type="term" value="C:mitochondrion"/>
    <property type="evidence" value="ECO:0007669"/>
    <property type="project" value="GOC"/>
</dbReference>
<dbReference type="STRING" id="1198029.A0A1U7LHG2"/>
<dbReference type="Pfam" id="PF11875">
    <property type="entry name" value="DnaJ-like_C11_C"/>
    <property type="match status" value="1"/>
</dbReference>
<evidence type="ECO:0000256" key="1">
    <source>
        <dbReference type="ARBA" id="ARBA00023186"/>
    </source>
</evidence>
<protein>
    <submittedName>
        <fullName evidence="4">Putative J domain-containing protein</fullName>
    </submittedName>
</protein>
<accession>A0A1U7LHG2</accession>
<dbReference type="PANTHER" id="PTHR44157">
    <property type="entry name" value="DNAJ HOMOLOG SUBFAMILY C MEMBER 11"/>
    <property type="match status" value="1"/>
</dbReference>
<dbReference type="Proteomes" id="UP000186594">
    <property type="component" value="Unassembled WGS sequence"/>
</dbReference>